<accession>A0A2V3IIV7</accession>
<proteinExistence type="predicted"/>
<comment type="caution">
    <text evidence="2">The sequence shown here is derived from an EMBL/GenBank/DDBJ whole genome shotgun (WGS) entry which is preliminary data.</text>
</comment>
<evidence type="ECO:0000313" key="3">
    <source>
        <dbReference type="Proteomes" id="UP000247409"/>
    </source>
</evidence>
<keyword evidence="3" id="KW-1185">Reference proteome</keyword>
<dbReference type="EMBL" id="NBIV01000182">
    <property type="protein sequence ID" value="PXF41963.1"/>
    <property type="molecule type" value="Genomic_DNA"/>
</dbReference>
<name>A0A2V3IIV7_9FLOR</name>
<organism evidence="2 3">
    <name type="scientific">Gracilariopsis chorda</name>
    <dbReference type="NCBI Taxonomy" id="448386"/>
    <lineage>
        <taxon>Eukaryota</taxon>
        <taxon>Rhodophyta</taxon>
        <taxon>Florideophyceae</taxon>
        <taxon>Rhodymeniophycidae</taxon>
        <taxon>Gracilariales</taxon>
        <taxon>Gracilariaceae</taxon>
        <taxon>Gracilariopsis</taxon>
    </lineage>
</organism>
<gene>
    <name evidence="2" type="ORF">BWQ96_08317</name>
</gene>
<dbReference type="AlphaFoldDB" id="A0A2V3IIV7"/>
<feature type="compositionally biased region" description="Basic and acidic residues" evidence="1">
    <location>
        <begin position="41"/>
        <end position="50"/>
    </location>
</feature>
<sequence>MSVGLRFKLQFYCVVSNEYEKEAHIVATATTTTLVPIEYLRSRPEDDRHPSGSRITNSAPGSRSIHGFDRRVSRSTTDPMKGSRLRRSRHGLSQTVWVPLTSSSQDSAVQNTAHCVYPTGVVAYDANFNTLTAAEKAEPGRFGLSASYLRKDLLMAT</sequence>
<reference evidence="2 3" key="1">
    <citation type="journal article" date="2018" name="Mol. Biol. Evol.">
        <title>Analysis of the draft genome of the red seaweed Gracilariopsis chorda provides insights into genome size evolution in Rhodophyta.</title>
        <authorList>
            <person name="Lee J."/>
            <person name="Yang E.C."/>
            <person name="Graf L."/>
            <person name="Yang J.H."/>
            <person name="Qiu H."/>
            <person name="Zel Zion U."/>
            <person name="Chan C.X."/>
            <person name="Stephens T.G."/>
            <person name="Weber A.P.M."/>
            <person name="Boo G.H."/>
            <person name="Boo S.M."/>
            <person name="Kim K.M."/>
            <person name="Shin Y."/>
            <person name="Jung M."/>
            <person name="Lee S.J."/>
            <person name="Yim H.S."/>
            <person name="Lee J.H."/>
            <person name="Bhattacharya D."/>
            <person name="Yoon H.S."/>
        </authorList>
    </citation>
    <scope>NUCLEOTIDE SEQUENCE [LARGE SCALE GENOMIC DNA]</scope>
    <source>
        <strain evidence="2 3">SKKU-2015</strain>
        <tissue evidence="2">Whole body</tissue>
    </source>
</reference>
<dbReference type="Proteomes" id="UP000247409">
    <property type="component" value="Unassembled WGS sequence"/>
</dbReference>
<evidence type="ECO:0000256" key="1">
    <source>
        <dbReference type="SAM" id="MobiDB-lite"/>
    </source>
</evidence>
<protein>
    <submittedName>
        <fullName evidence="2">Uncharacterized protein</fullName>
    </submittedName>
</protein>
<evidence type="ECO:0000313" key="2">
    <source>
        <dbReference type="EMBL" id="PXF41963.1"/>
    </source>
</evidence>
<feature type="region of interest" description="Disordered" evidence="1">
    <location>
        <begin position="41"/>
        <end position="90"/>
    </location>
</feature>